<dbReference type="Gene3D" id="3.40.50.10130">
    <property type="match status" value="1"/>
</dbReference>
<evidence type="ECO:0000313" key="10">
    <source>
        <dbReference type="EMBL" id="CAH1791396.1"/>
    </source>
</evidence>
<dbReference type="InterPro" id="IPR004579">
    <property type="entry name" value="ERCC1/RAD10/SWI10"/>
</dbReference>
<dbReference type="CDD" id="cd22325">
    <property type="entry name" value="ERCC1_C-like"/>
    <property type="match status" value="1"/>
</dbReference>
<dbReference type="PANTHER" id="PTHR12749">
    <property type="entry name" value="EXCISION REPAIR CROSS-COMPLEMENTING 1 ERCC1"/>
    <property type="match status" value="1"/>
</dbReference>
<keyword evidence="5" id="KW-0234">DNA repair</keyword>
<dbReference type="AlphaFoldDB" id="A0A8J1U6G3"/>
<dbReference type="InterPro" id="IPR047260">
    <property type="entry name" value="ERCC1-like_central_dom"/>
</dbReference>
<dbReference type="GO" id="GO:0003697">
    <property type="term" value="F:single-stranded DNA binding"/>
    <property type="evidence" value="ECO:0007669"/>
    <property type="project" value="TreeGrafter"/>
</dbReference>
<dbReference type="GO" id="GO:0006289">
    <property type="term" value="P:nucleotide-excision repair"/>
    <property type="evidence" value="ECO:0007669"/>
    <property type="project" value="UniProtKB-ARBA"/>
</dbReference>
<dbReference type="NCBIfam" id="TIGR00597">
    <property type="entry name" value="rad10"/>
    <property type="match status" value="1"/>
</dbReference>
<accession>A0A8J1U6G3</accession>
<evidence type="ECO:0000256" key="5">
    <source>
        <dbReference type="ARBA" id="ARBA00023204"/>
    </source>
</evidence>
<name>A0A8J1U6G3_OWEFU</name>
<comment type="similarity">
    <text evidence="2">Belongs to the ERCC1/RAD10/SWI10 family.</text>
</comment>
<evidence type="ECO:0000256" key="4">
    <source>
        <dbReference type="ARBA" id="ARBA00023125"/>
    </source>
</evidence>
<dbReference type="Proteomes" id="UP000749559">
    <property type="component" value="Unassembled WGS sequence"/>
</dbReference>
<feature type="domain" description="ERCC1-like central" evidence="9">
    <location>
        <begin position="17"/>
        <end position="129"/>
    </location>
</feature>
<dbReference type="InterPro" id="IPR011335">
    <property type="entry name" value="Restrct_endonuc-II-like"/>
</dbReference>
<evidence type="ECO:0000256" key="6">
    <source>
        <dbReference type="ARBA" id="ARBA00023242"/>
    </source>
</evidence>
<dbReference type="FunFam" id="1.10.150.20:FF:000017">
    <property type="entry name" value="DNA excision repair protein ERCC-1"/>
    <property type="match status" value="1"/>
</dbReference>
<dbReference type="GO" id="GO:0070914">
    <property type="term" value="P:UV-damage excision repair"/>
    <property type="evidence" value="ECO:0007669"/>
    <property type="project" value="TreeGrafter"/>
</dbReference>
<dbReference type="FunFam" id="3.40.50.10130:FF:000001">
    <property type="entry name" value="DNA excision repair protein ERCC-1"/>
    <property type="match status" value="1"/>
</dbReference>
<dbReference type="PANTHER" id="PTHR12749:SF0">
    <property type="entry name" value="DNA EXCISION REPAIR PROTEIN ERCC-1"/>
    <property type="match status" value="1"/>
</dbReference>
<dbReference type="GO" id="GO:0032204">
    <property type="term" value="P:regulation of telomere maintenance"/>
    <property type="evidence" value="ECO:0007669"/>
    <property type="project" value="UniProtKB-ARBA"/>
</dbReference>
<evidence type="ECO:0000259" key="9">
    <source>
        <dbReference type="Pfam" id="PF03834"/>
    </source>
</evidence>
<keyword evidence="3" id="KW-0227">DNA damage</keyword>
<comment type="caution">
    <text evidence="10">The sequence shown here is derived from an EMBL/GenBank/DDBJ whole genome shotgun (WGS) entry which is preliminary data.</text>
</comment>
<dbReference type="Pfam" id="PF14520">
    <property type="entry name" value="HHH_5"/>
    <property type="match status" value="1"/>
</dbReference>
<keyword evidence="11" id="KW-1185">Reference proteome</keyword>
<comment type="subcellular location">
    <subcellularLocation>
        <location evidence="1">Nucleus</location>
    </subcellularLocation>
</comment>
<dbReference type="SUPFAM" id="SSF47781">
    <property type="entry name" value="RuvA domain 2-like"/>
    <property type="match status" value="1"/>
</dbReference>
<dbReference type="GO" id="GO:0003684">
    <property type="term" value="F:damaged DNA binding"/>
    <property type="evidence" value="ECO:0007669"/>
    <property type="project" value="InterPro"/>
</dbReference>
<dbReference type="OrthoDB" id="10262814at2759"/>
<dbReference type="InterPro" id="IPR010994">
    <property type="entry name" value="RuvA_2-like"/>
</dbReference>
<keyword evidence="6" id="KW-0539">Nucleus</keyword>
<dbReference type="Gene3D" id="1.10.150.20">
    <property type="entry name" value="5' to 3' exonuclease, C-terminal subdomain"/>
    <property type="match status" value="1"/>
</dbReference>
<organism evidence="10 11">
    <name type="scientific">Owenia fusiformis</name>
    <name type="common">Polychaete worm</name>
    <dbReference type="NCBI Taxonomy" id="6347"/>
    <lineage>
        <taxon>Eukaryota</taxon>
        <taxon>Metazoa</taxon>
        <taxon>Spiralia</taxon>
        <taxon>Lophotrochozoa</taxon>
        <taxon>Annelida</taxon>
        <taxon>Polychaeta</taxon>
        <taxon>Sedentaria</taxon>
        <taxon>Canalipalpata</taxon>
        <taxon>Sabellida</taxon>
        <taxon>Oweniida</taxon>
        <taxon>Oweniidae</taxon>
        <taxon>Owenia</taxon>
    </lineage>
</organism>
<evidence type="ECO:0000256" key="1">
    <source>
        <dbReference type="ARBA" id="ARBA00004123"/>
    </source>
</evidence>
<comment type="function">
    <text evidence="7">Non-catalytic component of a structure-specific DNA repair endonuclease responsible for the 5'-incision during DNA repair. Responsible, in conjunction with SLX4, for the first step in the repair of interstrand cross-links (ICL). Participates in the processing of anaphase bridge-generating DNA structures, which consist in incompletely processed DNA lesions arising during S or G2 phase, and can result in cytokinesis failure. Also required for homology-directed repair (HDR) of DNA double-strand breaks, in conjunction with SLX4.</text>
</comment>
<evidence type="ECO:0000256" key="7">
    <source>
        <dbReference type="ARBA" id="ARBA00054210"/>
    </source>
</evidence>
<dbReference type="Pfam" id="PF03834">
    <property type="entry name" value="Rad10"/>
    <property type="match status" value="1"/>
</dbReference>
<gene>
    <name evidence="10" type="ORF">OFUS_LOCUS16482</name>
</gene>
<keyword evidence="4" id="KW-0238">DNA-binding</keyword>
<proteinExistence type="inferred from homology"/>
<evidence type="ECO:0000256" key="2">
    <source>
        <dbReference type="ARBA" id="ARBA00008283"/>
    </source>
</evidence>
<dbReference type="GO" id="GO:0006302">
    <property type="term" value="P:double-strand break repair"/>
    <property type="evidence" value="ECO:0007669"/>
    <property type="project" value="UniProtKB-ARBA"/>
</dbReference>
<dbReference type="SUPFAM" id="SSF52980">
    <property type="entry name" value="Restriction endonuclease-like"/>
    <property type="match status" value="1"/>
</dbReference>
<sequence length="213" mass="24324">MATITKPPEKKSSPNAIIVNQRQKGNPILKHIRNVPWEYGEIIPDYVMGQATCALFLSLRYHQLHPNYIHDRLRQLGRSYALRVLLVQVDVKDPHFILKDLAEMCLLADCTLILAFNVEEAGRYIETYKAYENKPPDAIMERSNDDYFSTLQEVLTSVKSVNKTDVIALITRFKTMDGVIHASEEELAMCPGFGPQKAKRLYTTLHQPFKTSS</sequence>
<dbReference type="GO" id="GO:0000110">
    <property type="term" value="C:nucleotide-excision repair factor 1 complex"/>
    <property type="evidence" value="ECO:0007669"/>
    <property type="project" value="TreeGrafter"/>
</dbReference>
<dbReference type="GO" id="GO:0070522">
    <property type="term" value="C:ERCC4-ERCC1 complex"/>
    <property type="evidence" value="ECO:0007669"/>
    <property type="project" value="TreeGrafter"/>
</dbReference>
<evidence type="ECO:0000313" key="11">
    <source>
        <dbReference type="Proteomes" id="UP000749559"/>
    </source>
</evidence>
<dbReference type="EMBL" id="CAIIXF020000008">
    <property type="protein sequence ID" value="CAH1791396.1"/>
    <property type="molecule type" value="Genomic_DNA"/>
</dbReference>
<evidence type="ECO:0000256" key="3">
    <source>
        <dbReference type="ARBA" id="ARBA00022763"/>
    </source>
</evidence>
<evidence type="ECO:0000256" key="8">
    <source>
        <dbReference type="ARBA" id="ARBA00071993"/>
    </source>
</evidence>
<reference evidence="10" key="1">
    <citation type="submission" date="2022-03" db="EMBL/GenBank/DDBJ databases">
        <authorList>
            <person name="Martin C."/>
        </authorList>
    </citation>
    <scope>NUCLEOTIDE SEQUENCE</scope>
</reference>
<protein>
    <recommendedName>
        <fullName evidence="8">DNA excision repair protein ERCC-1</fullName>
    </recommendedName>
</protein>
<dbReference type="GO" id="GO:0006312">
    <property type="term" value="P:mitotic recombination"/>
    <property type="evidence" value="ECO:0007669"/>
    <property type="project" value="TreeGrafter"/>
</dbReference>